<keyword evidence="2" id="KW-1185">Reference proteome</keyword>
<reference evidence="1 2" key="1">
    <citation type="submission" date="2018-06" db="EMBL/GenBank/DDBJ databases">
        <title>Genomic Encyclopedia of Type Strains, Phase III (KMG-III): the genomes of soil and plant-associated and newly described type strains.</title>
        <authorList>
            <person name="Whitman W."/>
        </authorList>
    </citation>
    <scope>NUCLEOTIDE SEQUENCE [LARGE SCALE GENOMIC DNA]</scope>
    <source>
        <strain evidence="1 2">CECT 7646</strain>
    </source>
</reference>
<accession>A0A318SU45</accession>
<evidence type="ECO:0000313" key="1">
    <source>
        <dbReference type="EMBL" id="PYE73330.1"/>
    </source>
</evidence>
<comment type="caution">
    <text evidence="1">The sequence shown here is derived from an EMBL/GenBank/DDBJ whole genome shotgun (WGS) entry which is preliminary data.</text>
</comment>
<organism evidence="1 2">
    <name type="scientific">Xylophilus ampelinus</name>
    <dbReference type="NCBI Taxonomy" id="54067"/>
    <lineage>
        <taxon>Bacteria</taxon>
        <taxon>Pseudomonadati</taxon>
        <taxon>Pseudomonadota</taxon>
        <taxon>Betaproteobacteria</taxon>
        <taxon>Burkholderiales</taxon>
        <taxon>Xylophilus</taxon>
    </lineage>
</organism>
<sequence>MKPVRTREDCIGWLSLEDVEREAFASLVAAKAFSKRYDFLSDLDVPEGQDWPDSADGSIGWLTPEDVVADCIRIFSARMQVLAQSRGVAIQSMAGVGGELESLASLEKRYGDHIKGQVHTITEADIAAMPVAHRKALRAAIKTGKAVKTAIAGG</sequence>
<proteinExistence type="predicted"/>
<dbReference type="OrthoDB" id="9945925at2"/>
<name>A0A318SU45_9BURK</name>
<dbReference type="RefSeq" id="WP_146228776.1">
    <property type="nucleotide sequence ID" value="NZ_JAMOFZ010000039.1"/>
</dbReference>
<protein>
    <submittedName>
        <fullName evidence="1">Uncharacterized protein</fullName>
    </submittedName>
</protein>
<dbReference type="EMBL" id="QJTC01000039">
    <property type="protein sequence ID" value="PYE73330.1"/>
    <property type="molecule type" value="Genomic_DNA"/>
</dbReference>
<dbReference type="AlphaFoldDB" id="A0A318SU45"/>
<evidence type="ECO:0000313" key="2">
    <source>
        <dbReference type="Proteomes" id="UP000247540"/>
    </source>
</evidence>
<dbReference type="Proteomes" id="UP000247540">
    <property type="component" value="Unassembled WGS sequence"/>
</dbReference>
<gene>
    <name evidence="1" type="ORF">DFQ15_1392</name>
</gene>